<comment type="caution">
    <text evidence="1">The sequence shown here is derived from an EMBL/GenBank/DDBJ whole genome shotgun (WGS) entry which is preliminary data.</text>
</comment>
<sequence length="56" mass="5976">MPMEVGQTSNISSEAVKDVQGVVAAAMLKRTLNLQQAMLQELFQSLGIGSNLDIQA</sequence>
<gene>
    <name evidence="1" type="ORF">HMPREF1705_04069</name>
</gene>
<organism evidence="1 2">
    <name type="scientific">Acetomicrobium hydrogeniformans ATCC BAA-1850</name>
    <dbReference type="NCBI Taxonomy" id="592015"/>
    <lineage>
        <taxon>Bacteria</taxon>
        <taxon>Thermotogati</taxon>
        <taxon>Synergistota</taxon>
        <taxon>Synergistia</taxon>
        <taxon>Synergistales</taxon>
        <taxon>Acetomicrobiaceae</taxon>
        <taxon>Acetomicrobium</taxon>
    </lineage>
</organism>
<reference evidence="2" key="1">
    <citation type="submission" date="2012-09" db="EMBL/GenBank/DDBJ databases">
        <authorList>
            <person name="Weinstock G."/>
            <person name="Sodergren E."/>
            <person name="Clifton S."/>
            <person name="Fulton L."/>
            <person name="Fulton B."/>
            <person name="Courtney L."/>
            <person name="Fronick C."/>
            <person name="Harrison M."/>
            <person name="Strong C."/>
            <person name="Farmer C."/>
            <person name="Delehaunty K."/>
            <person name="Markovic C."/>
            <person name="Hall O."/>
            <person name="Minx P."/>
            <person name="Tomlinson C."/>
            <person name="Mitreva M."/>
            <person name="Nelson J."/>
            <person name="Hou S."/>
            <person name="Wollam A."/>
            <person name="Pepin K.H."/>
            <person name="Johnson M."/>
            <person name="Bhonagiri V."/>
            <person name="Nash W.E."/>
            <person name="Suruliraj S."/>
            <person name="Warren W."/>
            <person name="Chinwalla A."/>
            <person name="Mardis E.R."/>
            <person name="Wilson R.K."/>
        </authorList>
    </citation>
    <scope>NUCLEOTIDE SEQUENCE [LARGE SCALE GENOMIC DNA]</scope>
    <source>
        <strain evidence="2">OS1</strain>
    </source>
</reference>
<keyword evidence="2" id="KW-1185">Reference proteome</keyword>
<protein>
    <submittedName>
        <fullName evidence="1">Uncharacterized protein</fullName>
    </submittedName>
</protein>
<dbReference type="Proteomes" id="UP000005273">
    <property type="component" value="Unassembled WGS sequence"/>
</dbReference>
<dbReference type="STRING" id="592015.HMPREF1705_04069"/>
<evidence type="ECO:0000313" key="2">
    <source>
        <dbReference type="Proteomes" id="UP000005273"/>
    </source>
</evidence>
<evidence type="ECO:0000313" key="1">
    <source>
        <dbReference type="EMBL" id="KRT34823.1"/>
    </source>
</evidence>
<accession>A0A0T5X8T0</accession>
<dbReference type="EMBL" id="ACJX03000001">
    <property type="protein sequence ID" value="KRT34823.1"/>
    <property type="molecule type" value="Genomic_DNA"/>
</dbReference>
<proteinExistence type="predicted"/>
<dbReference type="AlphaFoldDB" id="A0A0T5X8T0"/>
<name>A0A0T5X8T0_9BACT</name>